<feature type="transmembrane region" description="Helical" evidence="3">
    <location>
        <begin position="187"/>
        <end position="215"/>
    </location>
</feature>
<dbReference type="PANTHER" id="PTHR11559">
    <property type="entry name" value="CARBOXYLESTERASE"/>
    <property type="match status" value="1"/>
</dbReference>
<evidence type="ECO:0000313" key="6">
    <source>
        <dbReference type="Proteomes" id="UP001445076"/>
    </source>
</evidence>
<keyword evidence="6" id="KW-1185">Reference proteome</keyword>
<organism evidence="5 6">
    <name type="scientific">Cherax quadricarinatus</name>
    <name type="common">Australian red claw crayfish</name>
    <dbReference type="NCBI Taxonomy" id="27406"/>
    <lineage>
        <taxon>Eukaryota</taxon>
        <taxon>Metazoa</taxon>
        <taxon>Ecdysozoa</taxon>
        <taxon>Arthropoda</taxon>
        <taxon>Crustacea</taxon>
        <taxon>Multicrustacea</taxon>
        <taxon>Malacostraca</taxon>
        <taxon>Eumalacostraca</taxon>
        <taxon>Eucarida</taxon>
        <taxon>Decapoda</taxon>
        <taxon>Pleocyemata</taxon>
        <taxon>Astacidea</taxon>
        <taxon>Parastacoidea</taxon>
        <taxon>Parastacidae</taxon>
        <taxon>Cherax</taxon>
    </lineage>
</organism>
<dbReference type="AlphaFoldDB" id="A0AAW0YMP0"/>
<protein>
    <recommendedName>
        <fullName evidence="4">Carboxylesterase type B domain-containing protein</fullName>
    </recommendedName>
</protein>
<accession>A0AAW0YMP0</accession>
<evidence type="ECO:0000256" key="3">
    <source>
        <dbReference type="SAM" id="Phobius"/>
    </source>
</evidence>
<dbReference type="Proteomes" id="UP001445076">
    <property type="component" value="Unassembled WGS sequence"/>
</dbReference>
<dbReference type="EMBL" id="JARKIK010000004">
    <property type="protein sequence ID" value="KAK8752845.1"/>
    <property type="molecule type" value="Genomic_DNA"/>
</dbReference>
<name>A0AAW0YMP0_CHEQU</name>
<dbReference type="Pfam" id="PF00135">
    <property type="entry name" value="COesterase"/>
    <property type="match status" value="1"/>
</dbReference>
<feature type="non-terminal residue" evidence="5">
    <location>
        <position position="1"/>
    </location>
</feature>
<dbReference type="SUPFAM" id="SSF53474">
    <property type="entry name" value="alpha/beta-Hydrolases"/>
    <property type="match status" value="1"/>
</dbReference>
<evidence type="ECO:0000256" key="2">
    <source>
        <dbReference type="SAM" id="MobiDB-lite"/>
    </source>
</evidence>
<feature type="domain" description="Carboxylesterase type B" evidence="4">
    <location>
        <begin position="234"/>
        <end position="737"/>
    </location>
</feature>
<keyword evidence="3" id="KW-0472">Membrane</keyword>
<keyword evidence="3" id="KW-1133">Transmembrane helix</keyword>
<dbReference type="Gene3D" id="3.40.50.1820">
    <property type="entry name" value="alpha/beta hydrolase"/>
    <property type="match status" value="1"/>
</dbReference>
<evidence type="ECO:0000259" key="4">
    <source>
        <dbReference type="Pfam" id="PF00135"/>
    </source>
</evidence>
<feature type="region of interest" description="Disordered" evidence="2">
    <location>
        <begin position="581"/>
        <end position="616"/>
    </location>
</feature>
<feature type="region of interest" description="Disordered" evidence="2">
    <location>
        <begin position="84"/>
        <end position="118"/>
    </location>
</feature>
<evidence type="ECO:0000256" key="1">
    <source>
        <dbReference type="ARBA" id="ARBA00023180"/>
    </source>
</evidence>
<evidence type="ECO:0000313" key="5">
    <source>
        <dbReference type="EMBL" id="KAK8752845.1"/>
    </source>
</evidence>
<dbReference type="InterPro" id="IPR029058">
    <property type="entry name" value="AB_hydrolase_fold"/>
</dbReference>
<comment type="caution">
    <text evidence="5">The sequence shown here is derived from an EMBL/GenBank/DDBJ whole genome shotgun (WGS) entry which is preliminary data.</text>
</comment>
<dbReference type="InterPro" id="IPR050309">
    <property type="entry name" value="Type-B_Carboxylest/Lipase"/>
</dbReference>
<feature type="region of interest" description="Disordered" evidence="2">
    <location>
        <begin position="15"/>
        <end position="43"/>
    </location>
</feature>
<gene>
    <name evidence="5" type="ORF">OTU49_007880</name>
</gene>
<dbReference type="InterPro" id="IPR002018">
    <property type="entry name" value="CarbesteraseB"/>
</dbReference>
<reference evidence="5 6" key="1">
    <citation type="journal article" date="2024" name="BMC Genomics">
        <title>Genome assembly of redclaw crayfish (Cherax quadricarinatus) provides insights into its immune adaptation and hypoxia tolerance.</title>
        <authorList>
            <person name="Liu Z."/>
            <person name="Zheng J."/>
            <person name="Li H."/>
            <person name="Fang K."/>
            <person name="Wang S."/>
            <person name="He J."/>
            <person name="Zhou D."/>
            <person name="Weng S."/>
            <person name="Chi M."/>
            <person name="Gu Z."/>
            <person name="He J."/>
            <person name="Li F."/>
            <person name="Wang M."/>
        </authorList>
    </citation>
    <scope>NUCLEOTIDE SEQUENCE [LARGE SCALE GENOMIC DNA]</scope>
    <source>
        <strain evidence="5">ZL_2023a</strain>
    </source>
</reference>
<proteinExistence type="predicted"/>
<keyword evidence="1" id="KW-0325">Glycoprotein</keyword>
<keyword evidence="3" id="KW-0812">Transmembrane</keyword>
<sequence length="776" mass="85209">RMSGVGVVGRYVSRSWSSRGGAGHHGSPRHHPPPPQRPSSPWKIPAFFRRKFEIAQRGGGRVASTAPGESEGGVAVTEEAFKDPPLTLKDPLKDPMRESTSTDPIKDFEATPSPYDEPEVCAQNDDCDSIHRRLIKSSPIRQIRDVTFREPRYLDLFDPSVSVVRDPKLDQPQPASKSRARSIFSRFLSAIASTKVIIGCSIILVVLVVVIVTLASTSHGPFFSPDPRIQHPHVTTVTTCGLVQGIVQDGAYVFRGLPYAVPPVGKLRFRPAQLQTSLNDCWTGTYVANVTQPCWSYDSQGAVVEGSEDCLLIDVFTPQLGYDTPLPVIVYIGGASLGSDTLRPWLLSKAASVVRSKGVVILAPQVRRGLLGFFPHPKLAASTYPHTAGNQGVSDLLTALNWVQHNVEHFGGDPEQVTLLGHQAGAAMAWPLVSSPQGHRLIQSAWLTGAVPLHPEIPWREADPELVESLNCSTIMCLESIPARTAMDAPPLEWRRPHGHPWLLADGVIVPFFPSMPQVPLMIGSTEQAAANNLLSWQERLGTSHQQLVDAVVDGLRLNELNYGQPVWSGSPQYSGINWPSSLGNQDTWSKEPGHNKGRWPQPPRNNERGSELNSFVTGSSEAETALEWYSDLKDDSWLLLTTLVSDATVTCPTLSTATRLSRTLSRAHPTGTEDVPVYAYVSRHARVSRAGAVADGLSDIESILGVFQPRDEKDVQYARTIQDLFFFFVNYGSPDWHSATPAHLGVYTINGVTNVERSRLQCEHWANASQFFRRF</sequence>